<evidence type="ECO:0008006" key="3">
    <source>
        <dbReference type="Google" id="ProtNLM"/>
    </source>
</evidence>
<comment type="caution">
    <text evidence="1">The sequence shown here is derived from an EMBL/GenBank/DDBJ whole genome shotgun (WGS) entry which is preliminary data.</text>
</comment>
<dbReference type="RefSeq" id="WP_376978543.1">
    <property type="nucleotide sequence ID" value="NZ_JBHLSV010000004.1"/>
</dbReference>
<keyword evidence="2" id="KW-1185">Reference proteome</keyword>
<gene>
    <name evidence="1" type="ORF">ACFFF6_04350</name>
</gene>
<dbReference type="SUPFAM" id="SSF88723">
    <property type="entry name" value="PIN domain-like"/>
    <property type="match status" value="1"/>
</dbReference>
<accession>A0ABV6RBD6</accession>
<protein>
    <recommendedName>
        <fullName evidence="3">PIN domain-containing protein</fullName>
    </recommendedName>
</protein>
<sequence>MAARAFGGIAASLRSTGRKPAACADDALNAAIAMSRGLPVFTVNPADFEGIDGLDVRVVARTGGAPSNVESGADGG</sequence>
<reference evidence="1 2" key="1">
    <citation type="submission" date="2024-09" db="EMBL/GenBank/DDBJ databases">
        <authorList>
            <person name="Sun Q."/>
            <person name="Mori K."/>
        </authorList>
    </citation>
    <scope>NUCLEOTIDE SEQUENCE [LARGE SCALE GENOMIC DNA]</scope>
    <source>
        <strain evidence="1 2">CICC 10874</strain>
    </source>
</reference>
<evidence type="ECO:0000313" key="2">
    <source>
        <dbReference type="Proteomes" id="UP001589793"/>
    </source>
</evidence>
<dbReference type="InterPro" id="IPR029060">
    <property type="entry name" value="PIN-like_dom_sf"/>
</dbReference>
<dbReference type="Proteomes" id="UP001589793">
    <property type="component" value="Unassembled WGS sequence"/>
</dbReference>
<name>A0ABV6RBD6_9MICO</name>
<proteinExistence type="predicted"/>
<organism evidence="1 2">
    <name type="scientific">Brachybacterium hainanense</name>
    <dbReference type="NCBI Taxonomy" id="1541174"/>
    <lineage>
        <taxon>Bacteria</taxon>
        <taxon>Bacillati</taxon>
        <taxon>Actinomycetota</taxon>
        <taxon>Actinomycetes</taxon>
        <taxon>Micrococcales</taxon>
        <taxon>Dermabacteraceae</taxon>
        <taxon>Brachybacterium</taxon>
    </lineage>
</organism>
<dbReference type="Gene3D" id="3.40.50.1010">
    <property type="entry name" value="5'-nuclease"/>
    <property type="match status" value="1"/>
</dbReference>
<dbReference type="EMBL" id="JBHLSV010000004">
    <property type="protein sequence ID" value="MFC0673183.1"/>
    <property type="molecule type" value="Genomic_DNA"/>
</dbReference>
<evidence type="ECO:0000313" key="1">
    <source>
        <dbReference type="EMBL" id="MFC0673183.1"/>
    </source>
</evidence>